<gene>
    <name evidence="1" type="ORF">PDIGIT_LOCUS13387</name>
</gene>
<dbReference type="AlphaFoldDB" id="A0A9W4USB0"/>
<keyword evidence="2" id="KW-1185">Reference proteome</keyword>
<accession>A0A9W4USB0</accession>
<evidence type="ECO:0000313" key="2">
    <source>
        <dbReference type="Proteomes" id="UP001152607"/>
    </source>
</evidence>
<proteinExistence type="predicted"/>
<name>A0A9W4USB0_9PLEO</name>
<protein>
    <submittedName>
        <fullName evidence="1">Uncharacterized protein</fullName>
    </submittedName>
</protein>
<comment type="caution">
    <text evidence="1">The sequence shown here is derived from an EMBL/GenBank/DDBJ whole genome shotgun (WGS) entry which is preliminary data.</text>
</comment>
<dbReference type="Proteomes" id="UP001152607">
    <property type="component" value="Unassembled WGS sequence"/>
</dbReference>
<sequence length="97" mass="10618">MDTAFSHVLSFPTFECYSMDPNKHLFTVCGRAVQNTRGVIGRILKTIGCAASQVTPTPRTSIPSCHLLSSWRQTGHLLLGICHDASSVVHSQSRLHV</sequence>
<evidence type="ECO:0000313" key="1">
    <source>
        <dbReference type="EMBL" id="CAI6340212.1"/>
    </source>
</evidence>
<organism evidence="1 2">
    <name type="scientific">Periconia digitata</name>
    <dbReference type="NCBI Taxonomy" id="1303443"/>
    <lineage>
        <taxon>Eukaryota</taxon>
        <taxon>Fungi</taxon>
        <taxon>Dikarya</taxon>
        <taxon>Ascomycota</taxon>
        <taxon>Pezizomycotina</taxon>
        <taxon>Dothideomycetes</taxon>
        <taxon>Pleosporomycetidae</taxon>
        <taxon>Pleosporales</taxon>
        <taxon>Massarineae</taxon>
        <taxon>Periconiaceae</taxon>
        <taxon>Periconia</taxon>
    </lineage>
</organism>
<reference evidence="1" key="1">
    <citation type="submission" date="2023-01" db="EMBL/GenBank/DDBJ databases">
        <authorList>
            <person name="Van Ghelder C."/>
            <person name="Rancurel C."/>
        </authorList>
    </citation>
    <scope>NUCLEOTIDE SEQUENCE</scope>
    <source>
        <strain evidence="1">CNCM I-4278</strain>
    </source>
</reference>
<dbReference type="EMBL" id="CAOQHR010000010">
    <property type="protein sequence ID" value="CAI6340212.1"/>
    <property type="molecule type" value="Genomic_DNA"/>
</dbReference>